<protein>
    <recommendedName>
        <fullName evidence="2">Microtubule-associated protein 1A/B/S-like MBL-like domain-containing protein</fullName>
    </recommendedName>
</protein>
<feature type="region of interest" description="Disordered" evidence="1">
    <location>
        <begin position="1961"/>
        <end position="1990"/>
    </location>
</feature>
<feature type="domain" description="Microtubule-associated protein 1A/B/S-like MBL-like" evidence="2">
    <location>
        <begin position="234"/>
        <end position="307"/>
    </location>
</feature>
<feature type="compositionally biased region" description="Polar residues" evidence="1">
    <location>
        <begin position="634"/>
        <end position="652"/>
    </location>
</feature>
<accession>A0A4S2KVG6</accession>
<feature type="region of interest" description="Disordered" evidence="1">
    <location>
        <begin position="1074"/>
        <end position="1099"/>
    </location>
</feature>
<feature type="compositionally biased region" description="Polar residues" evidence="1">
    <location>
        <begin position="1973"/>
        <end position="1987"/>
    </location>
</feature>
<dbReference type="OrthoDB" id="5371837at2759"/>
<dbReference type="Pfam" id="PF25281">
    <property type="entry name" value="MBL_MAP1B"/>
    <property type="match status" value="1"/>
</dbReference>
<feature type="compositionally biased region" description="Acidic residues" evidence="1">
    <location>
        <begin position="719"/>
        <end position="728"/>
    </location>
</feature>
<dbReference type="EMBL" id="SJOL01010112">
    <property type="protein sequence ID" value="TGZ52129.1"/>
    <property type="molecule type" value="Genomic_DNA"/>
</dbReference>
<feature type="compositionally biased region" description="Low complexity" evidence="1">
    <location>
        <begin position="2045"/>
        <end position="2056"/>
    </location>
</feature>
<feature type="region of interest" description="Disordered" evidence="1">
    <location>
        <begin position="672"/>
        <end position="704"/>
    </location>
</feature>
<evidence type="ECO:0000313" key="4">
    <source>
        <dbReference type="Proteomes" id="UP000308267"/>
    </source>
</evidence>
<name>A0A4S2KVG6_OPIFE</name>
<organism evidence="3 4">
    <name type="scientific">Opisthorchis felineus</name>
    <dbReference type="NCBI Taxonomy" id="147828"/>
    <lineage>
        <taxon>Eukaryota</taxon>
        <taxon>Metazoa</taxon>
        <taxon>Spiralia</taxon>
        <taxon>Lophotrochozoa</taxon>
        <taxon>Platyhelminthes</taxon>
        <taxon>Trematoda</taxon>
        <taxon>Digenea</taxon>
        <taxon>Opisthorchiida</taxon>
        <taxon>Opisthorchiata</taxon>
        <taxon>Opisthorchiidae</taxon>
        <taxon>Opisthorchis</taxon>
    </lineage>
</organism>
<feature type="region of interest" description="Disordered" evidence="1">
    <location>
        <begin position="970"/>
        <end position="1000"/>
    </location>
</feature>
<feature type="compositionally biased region" description="Polar residues" evidence="1">
    <location>
        <begin position="1850"/>
        <end position="1864"/>
    </location>
</feature>
<proteinExistence type="predicted"/>
<dbReference type="InterPro" id="IPR057480">
    <property type="entry name" value="MAP1A/B/S-like_MBL"/>
</dbReference>
<feature type="compositionally biased region" description="Polar residues" evidence="1">
    <location>
        <begin position="2020"/>
        <end position="2039"/>
    </location>
</feature>
<feature type="compositionally biased region" description="Polar residues" evidence="1">
    <location>
        <begin position="1904"/>
        <end position="1922"/>
    </location>
</feature>
<feature type="region of interest" description="Disordered" evidence="1">
    <location>
        <begin position="1111"/>
        <end position="1136"/>
    </location>
</feature>
<feature type="region of interest" description="Disordered" evidence="1">
    <location>
        <begin position="451"/>
        <end position="568"/>
    </location>
</feature>
<feature type="compositionally biased region" description="Polar residues" evidence="1">
    <location>
        <begin position="453"/>
        <end position="490"/>
    </location>
</feature>
<feature type="compositionally biased region" description="Low complexity" evidence="1">
    <location>
        <begin position="544"/>
        <end position="555"/>
    </location>
</feature>
<dbReference type="Proteomes" id="UP000308267">
    <property type="component" value="Unassembled WGS sequence"/>
</dbReference>
<feature type="region of interest" description="Disordered" evidence="1">
    <location>
        <begin position="587"/>
        <end position="660"/>
    </location>
</feature>
<feature type="compositionally biased region" description="Basic and acidic residues" evidence="1">
    <location>
        <begin position="1433"/>
        <end position="1442"/>
    </location>
</feature>
<feature type="compositionally biased region" description="Polar residues" evidence="1">
    <location>
        <begin position="603"/>
        <end position="620"/>
    </location>
</feature>
<feature type="compositionally biased region" description="Basic and acidic residues" evidence="1">
    <location>
        <begin position="760"/>
        <end position="770"/>
    </location>
</feature>
<feature type="compositionally biased region" description="Polar residues" evidence="1">
    <location>
        <begin position="685"/>
        <end position="696"/>
    </location>
</feature>
<gene>
    <name evidence="3" type="ORF">CRM22_010682</name>
</gene>
<feature type="region of interest" description="Disordered" evidence="1">
    <location>
        <begin position="1586"/>
        <end position="1664"/>
    </location>
</feature>
<feature type="region of interest" description="Disordered" evidence="1">
    <location>
        <begin position="1493"/>
        <end position="1515"/>
    </location>
</feature>
<feature type="compositionally biased region" description="Basic and acidic residues" evidence="1">
    <location>
        <begin position="1654"/>
        <end position="1664"/>
    </location>
</feature>
<feature type="compositionally biased region" description="Basic and acidic residues" evidence="1">
    <location>
        <begin position="1496"/>
        <end position="1515"/>
    </location>
</feature>
<feature type="compositionally biased region" description="Low complexity" evidence="1">
    <location>
        <begin position="513"/>
        <end position="535"/>
    </location>
</feature>
<feature type="compositionally biased region" description="Low complexity" evidence="1">
    <location>
        <begin position="840"/>
        <end position="851"/>
    </location>
</feature>
<dbReference type="STRING" id="147828.A0A4S2KVG6"/>
<feature type="region of interest" description="Disordered" evidence="1">
    <location>
        <begin position="1014"/>
        <end position="1059"/>
    </location>
</feature>
<feature type="region of interest" description="Disordered" evidence="1">
    <location>
        <begin position="1396"/>
        <end position="1447"/>
    </location>
</feature>
<feature type="region of interest" description="Disordered" evidence="1">
    <location>
        <begin position="717"/>
        <end position="851"/>
    </location>
</feature>
<feature type="compositionally biased region" description="Polar residues" evidence="1">
    <location>
        <begin position="1396"/>
        <end position="1426"/>
    </location>
</feature>
<feature type="region of interest" description="Disordered" evidence="1">
    <location>
        <begin position="1889"/>
        <end position="1922"/>
    </location>
</feature>
<feature type="compositionally biased region" description="Basic and acidic residues" evidence="1">
    <location>
        <begin position="1111"/>
        <end position="1121"/>
    </location>
</feature>
<keyword evidence="4" id="KW-1185">Reference proteome</keyword>
<evidence type="ECO:0000256" key="1">
    <source>
        <dbReference type="SAM" id="MobiDB-lite"/>
    </source>
</evidence>
<feature type="region of interest" description="Disordered" evidence="1">
    <location>
        <begin position="1838"/>
        <end position="1874"/>
    </location>
</feature>
<comment type="caution">
    <text evidence="3">The sequence shown here is derived from an EMBL/GenBank/DDBJ whole genome shotgun (WGS) entry which is preliminary data.</text>
</comment>
<feature type="region of interest" description="Disordered" evidence="1">
    <location>
        <begin position="1267"/>
        <end position="1311"/>
    </location>
</feature>
<evidence type="ECO:0000259" key="2">
    <source>
        <dbReference type="Pfam" id="PF25281"/>
    </source>
</evidence>
<sequence>MIIYLSVALSYFCFFRVVQVIWKTAKDDIAIVQRKTLGLNTANDVTGLNLVRIQYNPTATQFRSCLRDCLAHALNTGRVSETEASVDGHVTVVYAGQVMSHTGEWLLADCALDGHQVLSWLDSKAARAWWPQLDKFPSMGDRLHVHLFTPLAGPGTTWPVSKNGHPQTLLTHVDVRLVDLALNVEGSWRSGGKPVVLDPNHGAAYEGIRSFVQLAMDHHPSTVLSLTSDSTPLGCALSAQRPALYFFPGGGITSQASALFSIQGFTMLLGGAFTSNKPPNWWAMIRNLPKLDAVVLPDWSASNLLTYQFLLDVLKSGTPESNVLGAILLPPPYTPSSPDELTNEFTLSQPTSASVAHESTWAPNNLATENLPPPLVLYAKFGWGELKLQPLAQRAGLVVLWSSRLDQPANNSNPPLRILLPTTQLSGASPVQGLGRLIKSLATVPQLEDKSITMKSSAKPLSTRTTALKTSPQQPRVQSTTNKPMGNHTPSKPLRDASPRKPVAAQSKRPISANTAHPNKATAPATKAPTRPQTAHTPTKVLNSTKPASAKTTSSVPPPRPSSVKAKNETTAQKLAAHANLLASKKTVSATPAAPKSKPIVTSAATPTSKIPPSLTSKPKAQSPLPEEPHQEVAPTTTVLENSPHETPTNAEQLRDSLELAAVDPLMSGWRSMEQSETRVAPVSESVQEPQPTKDSYNAEVGAPEPAELYKVHKFEHFDEADEMEETSIPERNQYSGLDFEGEQQSYEDRPVDEDILEPVGHEKREDEAAHFTQTGEDQYAEPKVYEQSVSEVDASEQFETADPSVASVLKLIDPATESSDPNKLDTSDLGEENPSLQTSAPADSLLASPSVPHSVTNEVFTDEQMHDVAHEEPPVEVDESVEKVDESKVESFVPGYFERAEDSRQVGVEPPRGLSSLTGTEINVRPDSFAEMFVPGYGVSDELKQHAMPGEAYDASPNETRVGHFEHVSVSPSSMDENTTHLASHLEYPEEKPGFGSPLEKSANAVLEKLETEMVHASTEGPDESHLSYYDQQVSQPSPVRPDSLDGSDAASLPLRAPHDSEWCSPDLTSDAVHHEFPTSTHLDKSEPFTFDAVDHPSDHLELRTDSLEDIVPSDKEDAPQHLPEGVGSPVTTSDAEPIQDHRFLTQEIDVDAGLEYDHKGQPTHATNVSEPDIAQNRQAVMDLSKAVDSPEDYPATVASDHPFAASTGYLTLGEGVDLEQINVMDKSPSSRENVYHEYAISDEPETQIAPKFNLAVDENTILTPSTDLEPAADRYPDQPLEEFPDYTSVREGGDYGSPTAMDKSSFTGKDIPHEQYAADVPEAQPEHDSKLTEADYAVLATPTEQEIPVSRPPQQNEYSLTQENVEYDESNFMDKLPSPENGVHLHDTVPDVLGTQQWDQPEGTGNDSDQISSRAFETHSSISPEQYVEEATDHVPTKEDDGLDVMHTSPLVTQDIHVQDVPFTTPEPLGAHDLEATEDEREIPSSFEAFETQSDMHPEKQVGEPAKHSQNEDDVADYMHSDFVQERPANGSFSLLGATIPYMPDTQLPQEPTTEMPYDAFSSTVSTHLERNVYDVADFAPPERNAESTKVFGSPGWPANEEDVPPLTPRDHGSDISDLDDNDREFLASGKAVASGPQYYPGKQSPGVPESSDERFDQEAHEDNSKWIADEADTAPEELVENLHSETVEERPPEQMSDYLPESHPAFSMYGSDQSPHIASADTLDDEIPASYHPASFPQSFLSDTDVVHSTTSPAELPAAHDQVSFGHSDEMGASHLEFEHQLQQPADSTTVDGGAIIDCATALNDSEPVRDLSPLTLDATGDHLDDQHYLASPLSEASVDSVVRGPTDNTGPAAVSSTQPEETSDSVLEHSDTCLSTAQFAPDHHHLDAHENGTSDDPDVTSFTEPQMSVTNGVHTNGTASHFDDNWVEYGDLSPSANFKVTSGLTDAQALRKSMEFNEPQPAEDPQHTLHLTSPVSESGNSATLLGESPVSELPEQFDPLLAWGKPQGLPAPVVPASTTRGAITKTAAPTRSTPSGRLGIASKSQAPASAKSTPRTKQTATPPVLPPGPPVFLDLIWVPTYLPRVPHEMAVEFFSRVRARTYVLSGEALHPMIGEALLEGKSKWGPHDVEHLCRTSSSDTTPNTITILPTDEPYEWTCWLRTPCGRLDRETGESRLQASGFHVLPAASLCDIEYSAGNVAFRCEGVRVDF</sequence>
<feature type="compositionally biased region" description="Polar residues" evidence="1">
    <location>
        <begin position="971"/>
        <end position="983"/>
    </location>
</feature>
<evidence type="ECO:0000313" key="3">
    <source>
        <dbReference type="EMBL" id="TGZ52129.1"/>
    </source>
</evidence>
<feature type="region of interest" description="Disordered" evidence="1">
    <location>
        <begin position="2015"/>
        <end position="2069"/>
    </location>
</feature>
<reference evidence="3 4" key="1">
    <citation type="journal article" date="2019" name="BMC Genomics">
        <title>New insights from Opisthorchis felineus genome: update on genomics of the epidemiologically important liver flukes.</title>
        <authorList>
            <person name="Ershov N.I."/>
            <person name="Mordvinov V.A."/>
            <person name="Prokhortchouk E.B."/>
            <person name="Pakharukova M.Y."/>
            <person name="Gunbin K.V."/>
            <person name="Ustyantsev K."/>
            <person name="Genaev M.A."/>
            <person name="Blinov A.G."/>
            <person name="Mazur A."/>
            <person name="Boulygina E."/>
            <person name="Tsygankova S."/>
            <person name="Khrameeva E."/>
            <person name="Chekanov N."/>
            <person name="Fan G."/>
            <person name="Xiao A."/>
            <person name="Zhang H."/>
            <person name="Xu X."/>
            <person name="Yang H."/>
            <person name="Solovyev V."/>
            <person name="Lee S.M."/>
            <person name="Liu X."/>
            <person name="Afonnikov D.A."/>
            <person name="Skryabin K.G."/>
        </authorList>
    </citation>
    <scope>NUCLEOTIDE SEQUENCE [LARGE SCALE GENOMIC DNA]</scope>
    <source>
        <strain evidence="3">AK-0245</strain>
        <tissue evidence="3">Whole organism</tissue>
    </source>
</reference>